<protein>
    <recommendedName>
        <fullName evidence="7">POTRA domain-containing protein</fullName>
    </recommendedName>
</protein>
<keyword evidence="5" id="KW-0131">Cell cycle</keyword>
<gene>
    <name evidence="8" type="ORF">A3D99_04695</name>
</gene>
<keyword evidence="3 6" id="KW-0812">Transmembrane</keyword>
<evidence type="ECO:0000256" key="4">
    <source>
        <dbReference type="ARBA" id="ARBA00022989"/>
    </source>
</evidence>
<sequence length="257" mass="29057">MRWQPLRRQLLEWSSVVFLACITLGPILLFAWLLFFTQTFSISAITVVDARPGTEEQVRAIAQKVQSKNILFLATDSLAGSLERDIPQLQNVHIMRKLPGTLKIIVQEKTPVLLLLSNGSYYFVDASGIAYEAASLDSLPGIVLPIVKNTDPDTRVTLGAPAIDEAFVAFIAEVQKKMPDIAHAQVVEMKIPSLAAREVHFFLDRNWNILMDTTRPASTQLEVLERLLEHTVTQDEQQTLQYIDLRIPNRVYYKTRI</sequence>
<keyword evidence="6" id="KW-0472">Membrane</keyword>
<dbReference type="PANTHER" id="PTHR35851">
    <property type="entry name" value="CELL DIVISION PROTEIN FTSQ"/>
    <property type="match status" value="1"/>
</dbReference>
<evidence type="ECO:0000313" key="9">
    <source>
        <dbReference type="Proteomes" id="UP000177528"/>
    </source>
</evidence>
<keyword evidence="4 6" id="KW-1133">Transmembrane helix</keyword>
<evidence type="ECO:0000256" key="2">
    <source>
        <dbReference type="ARBA" id="ARBA00022618"/>
    </source>
</evidence>
<keyword evidence="2" id="KW-0132">Cell division</keyword>
<dbReference type="GO" id="GO:0090529">
    <property type="term" value="P:cell septum assembly"/>
    <property type="evidence" value="ECO:0007669"/>
    <property type="project" value="InterPro"/>
</dbReference>
<proteinExistence type="predicted"/>
<feature type="domain" description="POTRA" evidence="7">
    <location>
        <begin position="40"/>
        <end position="108"/>
    </location>
</feature>
<evidence type="ECO:0000256" key="5">
    <source>
        <dbReference type="ARBA" id="ARBA00023306"/>
    </source>
</evidence>
<dbReference type="InterPro" id="IPR013685">
    <property type="entry name" value="POTRA_FtsQ_type"/>
</dbReference>
<dbReference type="Gene3D" id="3.10.20.310">
    <property type="entry name" value="membrane protein fhac"/>
    <property type="match status" value="1"/>
</dbReference>
<organism evidence="8 9">
    <name type="scientific">Candidatus Andersenbacteria bacterium RIFCSPHIGHO2_12_FULL_45_11</name>
    <dbReference type="NCBI Taxonomy" id="1797281"/>
    <lineage>
        <taxon>Bacteria</taxon>
        <taxon>Candidatus Anderseniibacteriota</taxon>
    </lineage>
</organism>
<dbReference type="PANTHER" id="PTHR35851:SF1">
    <property type="entry name" value="CELL DIVISION PROTEIN FTSQ"/>
    <property type="match status" value="1"/>
</dbReference>
<comment type="caution">
    <text evidence="8">The sequence shown here is derived from an EMBL/GenBank/DDBJ whole genome shotgun (WGS) entry which is preliminary data.</text>
</comment>
<dbReference type="EMBL" id="MHHR01000008">
    <property type="protein sequence ID" value="OGY34897.1"/>
    <property type="molecule type" value="Genomic_DNA"/>
</dbReference>
<dbReference type="InterPro" id="IPR026579">
    <property type="entry name" value="FtsQ"/>
</dbReference>
<feature type="transmembrane region" description="Helical" evidence="6">
    <location>
        <begin position="12"/>
        <end position="35"/>
    </location>
</feature>
<accession>A0A1G1X6C9</accession>
<reference evidence="8 9" key="1">
    <citation type="journal article" date="2016" name="Nat. Commun.">
        <title>Thousands of microbial genomes shed light on interconnected biogeochemical processes in an aquifer system.</title>
        <authorList>
            <person name="Anantharaman K."/>
            <person name="Brown C.T."/>
            <person name="Hug L.A."/>
            <person name="Sharon I."/>
            <person name="Castelle C.J."/>
            <person name="Probst A.J."/>
            <person name="Thomas B.C."/>
            <person name="Singh A."/>
            <person name="Wilkins M.J."/>
            <person name="Karaoz U."/>
            <person name="Brodie E.L."/>
            <person name="Williams K.H."/>
            <person name="Hubbard S.S."/>
            <person name="Banfield J.F."/>
        </authorList>
    </citation>
    <scope>NUCLEOTIDE SEQUENCE [LARGE SCALE GENOMIC DNA]</scope>
</reference>
<evidence type="ECO:0000259" key="7">
    <source>
        <dbReference type="Pfam" id="PF08478"/>
    </source>
</evidence>
<keyword evidence="1" id="KW-1003">Cell membrane</keyword>
<dbReference type="Pfam" id="PF08478">
    <property type="entry name" value="POTRA_1"/>
    <property type="match status" value="1"/>
</dbReference>
<dbReference type="Proteomes" id="UP000177528">
    <property type="component" value="Unassembled WGS sequence"/>
</dbReference>
<evidence type="ECO:0000256" key="3">
    <source>
        <dbReference type="ARBA" id="ARBA00022692"/>
    </source>
</evidence>
<evidence type="ECO:0000313" key="8">
    <source>
        <dbReference type="EMBL" id="OGY34897.1"/>
    </source>
</evidence>
<name>A0A1G1X6C9_9BACT</name>
<dbReference type="AlphaFoldDB" id="A0A1G1X6C9"/>
<evidence type="ECO:0000256" key="6">
    <source>
        <dbReference type="SAM" id="Phobius"/>
    </source>
</evidence>
<evidence type="ECO:0000256" key="1">
    <source>
        <dbReference type="ARBA" id="ARBA00022475"/>
    </source>
</evidence>